<feature type="compositionally biased region" description="Acidic residues" evidence="10">
    <location>
        <begin position="15"/>
        <end position="27"/>
    </location>
</feature>
<evidence type="ECO:0000256" key="9">
    <source>
        <dbReference type="SAM" id="Coils"/>
    </source>
</evidence>
<feature type="compositionally biased region" description="Acidic residues" evidence="10">
    <location>
        <begin position="261"/>
        <end position="275"/>
    </location>
</feature>
<dbReference type="GO" id="GO:0016593">
    <property type="term" value="C:Cdc73/Paf1 complex"/>
    <property type="evidence" value="ECO:0007669"/>
    <property type="project" value="TreeGrafter"/>
</dbReference>
<sequence>MVNVKKRKGRVVIDSDSEDSASDDNLDQELLSLATKRKRVDSDDQQDDQQDEQQDNQPVSKPAASSDSETSDSDDEWTAGGPKVKKKVKPGKPTATEKKKEAAKKRVHKAASSVSSGGDSSADSSAPEEGEVSDSESNSSASSSDSSSEDDVFRDGYGEDLMGDEEDRARLEQMTEKEREQELFNRIEKREVLKRRNNTPFCVTVVFTGNTCDYVLLTKRDEKLDKKSQAMEELKAEREKKKTRTAELLAKRQPLKTSEVYSDDEEEEEEEEDDDKSSVKSDRSSHSSSYSEDEEKEETPPKSQPVSLPDELNRIRLSRHKLERWCHMPFFQKTVSGCFVRIGIGNSSSKPVYRVAEIVDVVETAKVYQLGTTRTNKGLQLRHGGDTRVFRLEFVSNQEFTENEFMKWKEAMIIASMQVPTLDEINKKEQAIKEACNYKFNDKDIEDIVKEKDRFRKAPSNYAMKKTSLLKDKAMAEESGEGDRAKEIQDQLNELEERAEHLDRQRTKNISAISYINQRNRSWNIVESEKALVAEGQNAKMQMDPFTRRQCKPTMVSNARDPSVHAAILQHLNEKYGEGSGKEMDLEFEMGRGAGQAALKVIDPTKNTSDLSEDLFKVHDFDVKIDLQVPNAEAKSLSVSANTLAAKDGAPRRSLNLEDYKKRRGLI</sequence>
<keyword evidence="3" id="KW-0805">Transcription regulation</keyword>
<feature type="compositionally biased region" description="Acidic residues" evidence="10">
    <location>
        <begin position="43"/>
        <end position="54"/>
    </location>
</feature>
<feature type="region of interest" description="Disordered" evidence="10">
    <location>
        <begin position="1"/>
        <end position="182"/>
    </location>
</feature>
<feature type="compositionally biased region" description="Low complexity" evidence="10">
    <location>
        <begin position="135"/>
        <end position="146"/>
    </location>
</feature>
<feature type="coiled-coil region" evidence="9">
    <location>
        <begin position="478"/>
        <end position="505"/>
    </location>
</feature>
<comment type="subcellular location">
    <subcellularLocation>
        <location evidence="1">Nucleus</location>
        <location evidence="1">Nucleoplasm</location>
    </subcellularLocation>
</comment>
<feature type="compositionally biased region" description="Low complexity" evidence="10">
    <location>
        <begin position="110"/>
        <end position="125"/>
    </location>
</feature>
<keyword evidence="13" id="KW-1185">Reference proteome</keyword>
<dbReference type="GO" id="GO:1990269">
    <property type="term" value="F:RNA polymerase II C-terminal domain phosphoserine binding"/>
    <property type="evidence" value="ECO:0007669"/>
    <property type="project" value="TreeGrafter"/>
</dbReference>
<keyword evidence="5" id="KW-0010">Activator</keyword>
<evidence type="ECO:0000256" key="4">
    <source>
        <dbReference type="ARBA" id="ARBA00023054"/>
    </source>
</evidence>
<dbReference type="SMART" id="SM00719">
    <property type="entry name" value="Plus3"/>
    <property type="match status" value="1"/>
</dbReference>
<dbReference type="PANTHER" id="PTHR13115">
    <property type="entry name" value="RNA POLYMERASE-ASSOCIATED PROTEIN RTF1 HOMOLOG"/>
    <property type="match status" value="1"/>
</dbReference>
<evidence type="ECO:0000259" key="11">
    <source>
        <dbReference type="PROSITE" id="PS51360"/>
    </source>
</evidence>
<dbReference type="Proteomes" id="UP000314982">
    <property type="component" value="Unassembled WGS sequence"/>
</dbReference>
<dbReference type="Pfam" id="PF03126">
    <property type="entry name" value="Plus-3"/>
    <property type="match status" value="1"/>
</dbReference>
<dbReference type="GO" id="GO:0003677">
    <property type="term" value="F:DNA binding"/>
    <property type="evidence" value="ECO:0007669"/>
    <property type="project" value="InterPro"/>
</dbReference>
<dbReference type="AlphaFoldDB" id="A0A4W5M299"/>
<reference evidence="13" key="1">
    <citation type="submission" date="2018-06" db="EMBL/GenBank/DDBJ databases">
        <title>Genome assembly of Danube salmon.</title>
        <authorList>
            <person name="Macqueen D.J."/>
            <person name="Gundappa M.K."/>
        </authorList>
    </citation>
    <scope>NUCLEOTIDE SEQUENCE [LARGE SCALE GENOMIC DNA]</scope>
</reference>
<feature type="compositionally biased region" description="Basic and acidic residues" evidence="10">
    <location>
        <begin position="167"/>
        <end position="182"/>
    </location>
</feature>
<feature type="domain" description="Plus3" evidence="11">
    <location>
        <begin position="306"/>
        <end position="437"/>
    </location>
</feature>
<reference evidence="12" key="3">
    <citation type="submission" date="2025-09" db="UniProtKB">
        <authorList>
            <consortium name="Ensembl"/>
        </authorList>
    </citation>
    <scope>IDENTIFICATION</scope>
</reference>
<dbReference type="SUPFAM" id="SSF159042">
    <property type="entry name" value="Plus3-like"/>
    <property type="match status" value="1"/>
</dbReference>
<keyword evidence="4 9" id="KW-0175">Coiled coil</keyword>
<evidence type="ECO:0000256" key="6">
    <source>
        <dbReference type="ARBA" id="ARBA00023163"/>
    </source>
</evidence>
<dbReference type="GO" id="GO:0019827">
    <property type="term" value="P:stem cell population maintenance"/>
    <property type="evidence" value="ECO:0007669"/>
    <property type="project" value="UniProtKB-ARBA"/>
</dbReference>
<evidence type="ECO:0000256" key="8">
    <source>
        <dbReference type="ARBA" id="ARBA00068204"/>
    </source>
</evidence>
<evidence type="ECO:0000256" key="5">
    <source>
        <dbReference type="ARBA" id="ARBA00023159"/>
    </source>
</evidence>
<dbReference type="GeneTree" id="ENSGT00390000012493"/>
<evidence type="ECO:0000256" key="7">
    <source>
        <dbReference type="ARBA" id="ARBA00023242"/>
    </source>
</evidence>
<proteinExistence type="predicted"/>
<evidence type="ECO:0000256" key="1">
    <source>
        <dbReference type="ARBA" id="ARBA00004642"/>
    </source>
</evidence>
<dbReference type="InterPro" id="IPR004343">
    <property type="entry name" value="Plus-3_dom"/>
</dbReference>
<keyword evidence="2" id="KW-0597">Phosphoprotein</keyword>
<keyword evidence="7" id="KW-0539">Nucleus</keyword>
<feature type="region of interest" description="Disordered" evidence="10">
    <location>
        <begin position="235"/>
        <end position="312"/>
    </location>
</feature>
<dbReference type="InterPro" id="IPR036128">
    <property type="entry name" value="Plus3-like_sf"/>
</dbReference>
<reference evidence="12" key="2">
    <citation type="submission" date="2025-08" db="UniProtKB">
        <authorList>
            <consortium name="Ensembl"/>
        </authorList>
    </citation>
    <scope>IDENTIFICATION</scope>
</reference>
<feature type="compositionally biased region" description="Basic and acidic residues" evidence="10">
    <location>
        <begin position="276"/>
        <end position="285"/>
    </location>
</feature>
<protein>
    <recommendedName>
        <fullName evidence="8">RNA polymerase-associated protein RTF1 homolog</fullName>
    </recommendedName>
</protein>
<dbReference type="FunFam" id="3.90.70.200:FF:000001">
    <property type="entry name" value="RNA polymerase-associated protein RTF1 homolog"/>
    <property type="match status" value="1"/>
</dbReference>
<keyword evidence="6" id="KW-0804">Transcription</keyword>
<dbReference type="Ensembl" id="ENSHHUT00000034149.1">
    <property type="protein sequence ID" value="ENSHHUP00000032811.1"/>
    <property type="gene ID" value="ENSHHUG00000020731.1"/>
</dbReference>
<name>A0A4W5M299_9TELE</name>
<accession>A0A4W5M299</accession>
<organism evidence="12 13">
    <name type="scientific">Hucho hucho</name>
    <name type="common">huchen</name>
    <dbReference type="NCBI Taxonomy" id="62062"/>
    <lineage>
        <taxon>Eukaryota</taxon>
        <taxon>Metazoa</taxon>
        <taxon>Chordata</taxon>
        <taxon>Craniata</taxon>
        <taxon>Vertebrata</taxon>
        <taxon>Euteleostomi</taxon>
        <taxon>Actinopterygii</taxon>
        <taxon>Neopterygii</taxon>
        <taxon>Teleostei</taxon>
        <taxon>Protacanthopterygii</taxon>
        <taxon>Salmoniformes</taxon>
        <taxon>Salmonidae</taxon>
        <taxon>Salmoninae</taxon>
        <taxon>Hucho</taxon>
    </lineage>
</organism>
<evidence type="ECO:0000256" key="10">
    <source>
        <dbReference type="SAM" id="MobiDB-lite"/>
    </source>
</evidence>
<dbReference type="PANTHER" id="PTHR13115:SF8">
    <property type="entry name" value="RNA POLYMERASE-ASSOCIATED PROTEIN RTF1 HOMOLOG"/>
    <property type="match status" value="1"/>
</dbReference>
<feature type="compositionally biased region" description="Basic residues" evidence="10">
    <location>
        <begin position="1"/>
        <end position="10"/>
    </location>
</feature>
<evidence type="ECO:0000313" key="12">
    <source>
        <dbReference type="Ensembl" id="ENSHHUP00000032811.1"/>
    </source>
</evidence>
<evidence type="ECO:0000256" key="2">
    <source>
        <dbReference type="ARBA" id="ARBA00022553"/>
    </source>
</evidence>
<dbReference type="PROSITE" id="PS51360">
    <property type="entry name" value="PLUS3"/>
    <property type="match status" value="1"/>
</dbReference>
<evidence type="ECO:0000313" key="13">
    <source>
        <dbReference type="Proteomes" id="UP000314982"/>
    </source>
</evidence>
<evidence type="ECO:0000256" key="3">
    <source>
        <dbReference type="ARBA" id="ARBA00023015"/>
    </source>
</evidence>
<dbReference type="Gene3D" id="3.90.70.200">
    <property type="entry name" value="Plus-3 domain"/>
    <property type="match status" value="1"/>
</dbReference>